<name>A0ABW1KN45_9ACTN</name>
<dbReference type="Pfam" id="PF00313">
    <property type="entry name" value="CSD"/>
    <property type="match status" value="1"/>
</dbReference>
<sequence length="109" mass="11664">MAIVGVLREFDSDRGWGVIDAPETPGGCWVHFSAIAAPGFRALAAGQQVYLRAENADQDGYAYRAVKVWTGGPGEPPDRIPDSDPGARPAYRSTLTIVYDDPTDGPTLD</sequence>
<evidence type="ECO:0000259" key="2">
    <source>
        <dbReference type="Pfam" id="PF00313"/>
    </source>
</evidence>
<dbReference type="InterPro" id="IPR002059">
    <property type="entry name" value="CSP_DNA-bd"/>
</dbReference>
<dbReference type="RefSeq" id="WP_377433156.1">
    <property type="nucleotide sequence ID" value="NZ_JBHSPR010000085.1"/>
</dbReference>
<dbReference type="InterPro" id="IPR012340">
    <property type="entry name" value="NA-bd_OB-fold"/>
</dbReference>
<accession>A0ABW1KN45</accession>
<feature type="domain" description="CSD" evidence="2">
    <location>
        <begin position="5"/>
        <end position="60"/>
    </location>
</feature>
<protein>
    <submittedName>
        <fullName evidence="3">Cold-shock protein</fullName>
    </submittedName>
</protein>
<dbReference type="Gene3D" id="2.40.50.140">
    <property type="entry name" value="Nucleic acid-binding proteins"/>
    <property type="match status" value="1"/>
</dbReference>
<evidence type="ECO:0000256" key="1">
    <source>
        <dbReference type="SAM" id="MobiDB-lite"/>
    </source>
</evidence>
<proteinExistence type="predicted"/>
<feature type="region of interest" description="Disordered" evidence="1">
    <location>
        <begin position="71"/>
        <end position="109"/>
    </location>
</feature>
<organism evidence="3 4">
    <name type="scientific">Plantactinospora solaniradicis</name>
    <dbReference type="NCBI Taxonomy" id="1723736"/>
    <lineage>
        <taxon>Bacteria</taxon>
        <taxon>Bacillati</taxon>
        <taxon>Actinomycetota</taxon>
        <taxon>Actinomycetes</taxon>
        <taxon>Micromonosporales</taxon>
        <taxon>Micromonosporaceae</taxon>
        <taxon>Plantactinospora</taxon>
    </lineage>
</organism>
<gene>
    <name evidence="3" type="ORF">ACFP2T_44255</name>
</gene>
<reference evidence="4" key="1">
    <citation type="journal article" date="2019" name="Int. J. Syst. Evol. Microbiol.">
        <title>The Global Catalogue of Microorganisms (GCM) 10K type strain sequencing project: providing services to taxonomists for standard genome sequencing and annotation.</title>
        <authorList>
            <consortium name="The Broad Institute Genomics Platform"/>
            <consortium name="The Broad Institute Genome Sequencing Center for Infectious Disease"/>
            <person name="Wu L."/>
            <person name="Ma J."/>
        </authorList>
    </citation>
    <scope>NUCLEOTIDE SEQUENCE [LARGE SCALE GENOMIC DNA]</scope>
    <source>
        <strain evidence="4">ZS-35-S2</strain>
    </source>
</reference>
<dbReference type="SUPFAM" id="SSF50249">
    <property type="entry name" value="Nucleic acid-binding proteins"/>
    <property type="match status" value="1"/>
</dbReference>
<evidence type="ECO:0000313" key="4">
    <source>
        <dbReference type="Proteomes" id="UP001596203"/>
    </source>
</evidence>
<comment type="caution">
    <text evidence="3">The sequence shown here is derived from an EMBL/GenBank/DDBJ whole genome shotgun (WGS) entry which is preliminary data.</text>
</comment>
<dbReference type="Proteomes" id="UP001596203">
    <property type="component" value="Unassembled WGS sequence"/>
</dbReference>
<evidence type="ECO:0000313" key="3">
    <source>
        <dbReference type="EMBL" id="MFC6023151.1"/>
    </source>
</evidence>
<dbReference type="EMBL" id="JBHSPR010000085">
    <property type="protein sequence ID" value="MFC6023151.1"/>
    <property type="molecule type" value="Genomic_DNA"/>
</dbReference>
<keyword evidence="4" id="KW-1185">Reference proteome</keyword>